<reference evidence="2" key="1">
    <citation type="submission" date="2022-11" db="UniProtKB">
        <authorList>
            <consortium name="WormBaseParasite"/>
        </authorList>
    </citation>
    <scope>IDENTIFICATION</scope>
</reference>
<name>A0AC34FHW5_9BILA</name>
<dbReference type="WBParaSite" id="ES5_v2.g16853.t1">
    <property type="protein sequence ID" value="ES5_v2.g16853.t1"/>
    <property type="gene ID" value="ES5_v2.g16853"/>
</dbReference>
<dbReference type="Proteomes" id="UP000887579">
    <property type="component" value="Unplaced"/>
</dbReference>
<evidence type="ECO:0000313" key="1">
    <source>
        <dbReference type="Proteomes" id="UP000887579"/>
    </source>
</evidence>
<sequence>MCTNDAICQEYKNFLKMLQSQVDDKSVMKVEVVENIEAQLIDYLKLAKFINENVLRILEICFIIGIFSYLISQFCIKTFGDFIGKDNTTFTIWLLISICLLGIAVKTPATFRFLINETVDIFYLDHGIWRECGDEKVKSVVRDILSRLKDADYGSKGISFSSAGAILFNLIVIVIPFVVNLLSPYAVMPMPLKEL</sequence>
<protein>
    <submittedName>
        <fullName evidence="2">Uncharacterized protein</fullName>
    </submittedName>
</protein>
<evidence type="ECO:0000313" key="2">
    <source>
        <dbReference type="WBParaSite" id="ES5_v2.g16853.t1"/>
    </source>
</evidence>
<proteinExistence type="predicted"/>
<organism evidence="1 2">
    <name type="scientific">Panagrolaimus sp. ES5</name>
    <dbReference type="NCBI Taxonomy" id="591445"/>
    <lineage>
        <taxon>Eukaryota</taxon>
        <taxon>Metazoa</taxon>
        <taxon>Ecdysozoa</taxon>
        <taxon>Nematoda</taxon>
        <taxon>Chromadorea</taxon>
        <taxon>Rhabditida</taxon>
        <taxon>Tylenchina</taxon>
        <taxon>Panagrolaimomorpha</taxon>
        <taxon>Panagrolaimoidea</taxon>
        <taxon>Panagrolaimidae</taxon>
        <taxon>Panagrolaimus</taxon>
    </lineage>
</organism>
<accession>A0AC34FHW5</accession>